<sequence length="779" mass="84590">MSKNFSKILIAVAVVTIVALPFVAMAAGLQLETTFPKAPSMQEIVTGRTQLPGIIRYVVDWTIIIAALVTVLALVMAGIAYLTSRGRPEATKAAKDRIKNCIYGLLIIAGSFLVLQTINPQLTIMTIQKKPVTGGGVVMFTQAGLYGNGNVNGCSNAPAICTNPEAVFGFNQTNGDTLEILIKAGAARYLNYDIANTITEFGKLTKGADGYVASADFPLYGLGFFGDVTGQAEAKVFAFPDIQFNVSSEDKAKLVIEYRPGGKIKQDGSVERVSEVALAGSPAGELKMTIINIYQDYANNFNSTVSYYNPNVNPPADEKKALPHPPLSIRMQSGGTGVVLFADNGAMKNLSATVEDFNLSNVKFDNQADKIELRNYTVTQKDGNSTYDRTHNFLAILHSGYFFTGDVRYFFEKIGFLIPSIPTYAPVLLRLPRIYQDKSFWNNSSGFLEQYTVSVDLTKLETDPKYFGDGASGASKDSIGRYCGVGDCKGGTEGHDLCKDAYCAGKMLGEPSSGYTIDKAFFYPSEPLSGFGNIVSPVSFPIPAFNKKSVNEIDQFGRLRANDKASSIELFELEEFQGIYGTDTNLDKGDEPAIAAKQKIVCREVKLCTSKGYMGDCLVFVPNTPDYIKGKFVDKNRYDSIVLPMPFYAPINIPVDLTGWVKTYDDKGATVIKDKKIEFANKIKSIGIEGDCAVILFENSAKDDECYSKCASEAKCDGCWDGGGPGANSEVFTSSVADLSTHEISKCGGREKFGFGERKNCASSIAIFPIRRVNEQQGQ</sequence>
<proteinExistence type="predicted"/>
<dbReference type="Pfam" id="PF18895">
    <property type="entry name" value="T4SS_pilin"/>
    <property type="match status" value="1"/>
</dbReference>
<feature type="transmembrane region" description="Helical" evidence="1">
    <location>
        <begin position="102"/>
        <end position="119"/>
    </location>
</feature>
<organism evidence="3 4">
    <name type="scientific">bacterium (Candidatus Gribaldobacteria) CG_4_10_14_0_2_um_filter_41_16</name>
    <dbReference type="NCBI Taxonomy" id="2014265"/>
    <lineage>
        <taxon>Bacteria</taxon>
        <taxon>Candidatus Gribaldobacteria</taxon>
    </lineage>
</organism>
<gene>
    <name evidence="3" type="ORF">COX74_02580</name>
</gene>
<evidence type="ECO:0000313" key="4">
    <source>
        <dbReference type="Proteomes" id="UP000229364"/>
    </source>
</evidence>
<dbReference type="InterPro" id="IPR043993">
    <property type="entry name" value="T4SS_pilin"/>
</dbReference>
<keyword evidence="1" id="KW-0472">Membrane</keyword>
<keyword evidence="1" id="KW-0812">Transmembrane</keyword>
<name>A0A2M7VIH6_9BACT</name>
<reference evidence="4" key="1">
    <citation type="submission" date="2017-09" db="EMBL/GenBank/DDBJ databases">
        <title>Depth-based differentiation of microbial function through sediment-hosted aquifers and enrichment of novel symbionts in the deep terrestrial subsurface.</title>
        <authorList>
            <person name="Probst A.J."/>
            <person name="Ladd B."/>
            <person name="Jarett J.K."/>
            <person name="Geller-Mcgrath D.E."/>
            <person name="Sieber C.M.K."/>
            <person name="Emerson J.B."/>
            <person name="Anantharaman K."/>
            <person name="Thomas B.C."/>
            <person name="Malmstrom R."/>
            <person name="Stieglmeier M."/>
            <person name="Klingl A."/>
            <person name="Woyke T."/>
            <person name="Ryan C.M."/>
            <person name="Banfield J.F."/>
        </authorList>
    </citation>
    <scope>NUCLEOTIDE SEQUENCE [LARGE SCALE GENOMIC DNA]</scope>
</reference>
<dbReference type="Proteomes" id="UP000229364">
    <property type="component" value="Unassembled WGS sequence"/>
</dbReference>
<comment type="caution">
    <text evidence="3">The sequence shown here is derived from an EMBL/GenBank/DDBJ whole genome shotgun (WGS) entry which is preliminary data.</text>
</comment>
<keyword evidence="2" id="KW-0732">Signal</keyword>
<feature type="chain" id="PRO_5014714760" description="SbsA Ig-like domain-containing protein" evidence="2">
    <location>
        <begin position="27"/>
        <end position="779"/>
    </location>
</feature>
<evidence type="ECO:0000256" key="2">
    <source>
        <dbReference type="SAM" id="SignalP"/>
    </source>
</evidence>
<protein>
    <recommendedName>
        <fullName evidence="5">SbsA Ig-like domain-containing protein</fullName>
    </recommendedName>
</protein>
<evidence type="ECO:0008006" key="5">
    <source>
        <dbReference type="Google" id="ProtNLM"/>
    </source>
</evidence>
<dbReference type="AlphaFoldDB" id="A0A2M7VIH6"/>
<keyword evidence="1" id="KW-1133">Transmembrane helix</keyword>
<dbReference type="EMBL" id="PFPR01000063">
    <property type="protein sequence ID" value="PJA01469.1"/>
    <property type="molecule type" value="Genomic_DNA"/>
</dbReference>
<feature type="signal peptide" evidence="2">
    <location>
        <begin position="1"/>
        <end position="26"/>
    </location>
</feature>
<feature type="transmembrane region" description="Helical" evidence="1">
    <location>
        <begin position="61"/>
        <end position="82"/>
    </location>
</feature>
<evidence type="ECO:0000313" key="3">
    <source>
        <dbReference type="EMBL" id="PJA01469.1"/>
    </source>
</evidence>
<evidence type="ECO:0000256" key="1">
    <source>
        <dbReference type="SAM" id="Phobius"/>
    </source>
</evidence>
<accession>A0A2M7VIH6</accession>